<protein>
    <submittedName>
        <fullName evidence="2">Uncharacterized protein</fullName>
    </submittedName>
</protein>
<dbReference type="AlphaFoldDB" id="A0A7S1P0T2"/>
<accession>A0A7S1P0T2</accession>
<evidence type="ECO:0000256" key="1">
    <source>
        <dbReference type="SAM" id="Phobius"/>
    </source>
</evidence>
<organism evidence="2">
    <name type="scientific">Vitrella brassicaformis</name>
    <dbReference type="NCBI Taxonomy" id="1169539"/>
    <lineage>
        <taxon>Eukaryota</taxon>
        <taxon>Sar</taxon>
        <taxon>Alveolata</taxon>
        <taxon>Colpodellida</taxon>
        <taxon>Vitrellaceae</taxon>
        <taxon>Vitrella</taxon>
    </lineage>
</organism>
<name>A0A7S1P0T2_9ALVE</name>
<keyword evidence="1" id="KW-1133">Transmembrane helix</keyword>
<reference evidence="2" key="1">
    <citation type="submission" date="2021-01" db="EMBL/GenBank/DDBJ databases">
        <authorList>
            <person name="Corre E."/>
            <person name="Pelletier E."/>
            <person name="Niang G."/>
            <person name="Scheremetjew M."/>
            <person name="Finn R."/>
            <person name="Kale V."/>
            <person name="Holt S."/>
            <person name="Cochrane G."/>
            <person name="Meng A."/>
            <person name="Brown T."/>
            <person name="Cohen L."/>
        </authorList>
    </citation>
    <scope>NUCLEOTIDE SEQUENCE</scope>
    <source>
        <strain evidence="2">CCMP3346</strain>
    </source>
</reference>
<sequence length="276" mass="29852">MMGSSPRVMTLEEAGDQLIRAERAAKGSITITLPASGGTNCLLFLLLVVLGGAAWAHVVIGDINRVQLVAHEATIKALQQHLQDNDALIGQHEVAMGEKEAANVLLQDQLATATADLATATADLKNKTAAITAFHEQVARLTEDLHNTTEALQQRDEAIVALEDRFQATERALARANGLLDKGRGALNRIFWITAGALSLTVCCWAGGVMATWLHEKTREEKETSINRNTLHEKTASAKGGRCNVTPRDLCLRWPARERRGAIVTGLGCTYVGWVM</sequence>
<gene>
    <name evidence="2" type="ORF">VBRA1451_LOCUS7472</name>
</gene>
<proteinExistence type="predicted"/>
<feature type="transmembrane region" description="Helical" evidence="1">
    <location>
        <begin position="190"/>
        <end position="214"/>
    </location>
</feature>
<keyword evidence="1" id="KW-0472">Membrane</keyword>
<dbReference type="EMBL" id="HBGB01012960">
    <property type="protein sequence ID" value="CAD9052410.1"/>
    <property type="molecule type" value="Transcribed_RNA"/>
</dbReference>
<evidence type="ECO:0000313" key="2">
    <source>
        <dbReference type="EMBL" id="CAD9052410.1"/>
    </source>
</evidence>
<feature type="transmembrane region" description="Helical" evidence="1">
    <location>
        <begin position="42"/>
        <end position="60"/>
    </location>
</feature>
<keyword evidence="1" id="KW-0812">Transmembrane</keyword>